<protein>
    <submittedName>
        <fullName evidence="2">Uncharacterized protein</fullName>
    </submittedName>
</protein>
<evidence type="ECO:0000256" key="1">
    <source>
        <dbReference type="SAM" id="MobiDB-lite"/>
    </source>
</evidence>
<evidence type="ECO:0000313" key="3">
    <source>
        <dbReference type="Proteomes" id="UP001500683"/>
    </source>
</evidence>
<evidence type="ECO:0000313" key="2">
    <source>
        <dbReference type="EMBL" id="GAA4102317.1"/>
    </source>
</evidence>
<sequence length="102" mass="11364">MIAPERGNPTRDNNLMVVHTRDDDPVQDRADLATLERRIDIRDRVGAKTEQRPSRGLVPATSCSSTTQPVSALTPEREARYPATIGSYSSCRRQPSGRHHVL</sequence>
<feature type="region of interest" description="Disordered" evidence="1">
    <location>
        <begin position="46"/>
        <end position="102"/>
    </location>
</feature>
<keyword evidence="3" id="KW-1185">Reference proteome</keyword>
<gene>
    <name evidence="2" type="ORF">GCM10022214_80240</name>
</gene>
<dbReference type="EMBL" id="BAAAZG010000067">
    <property type="protein sequence ID" value="GAA4102317.1"/>
    <property type="molecule type" value="Genomic_DNA"/>
</dbReference>
<dbReference type="Proteomes" id="UP001500683">
    <property type="component" value="Unassembled WGS sequence"/>
</dbReference>
<proteinExistence type="predicted"/>
<comment type="caution">
    <text evidence="2">The sequence shown here is derived from an EMBL/GenBank/DDBJ whole genome shotgun (WGS) entry which is preliminary data.</text>
</comment>
<feature type="compositionally biased region" description="Polar residues" evidence="1">
    <location>
        <begin position="61"/>
        <end position="71"/>
    </location>
</feature>
<accession>A0ABP7X1N4</accession>
<name>A0ABP7X1N4_9ACTN</name>
<reference evidence="3" key="1">
    <citation type="journal article" date="2019" name="Int. J. Syst. Evol. Microbiol.">
        <title>The Global Catalogue of Microorganisms (GCM) 10K type strain sequencing project: providing services to taxonomists for standard genome sequencing and annotation.</title>
        <authorList>
            <consortium name="The Broad Institute Genomics Platform"/>
            <consortium name="The Broad Institute Genome Sequencing Center for Infectious Disease"/>
            <person name="Wu L."/>
            <person name="Ma J."/>
        </authorList>
    </citation>
    <scope>NUCLEOTIDE SEQUENCE [LARGE SCALE GENOMIC DNA]</scope>
    <source>
        <strain evidence="3">JCM 16702</strain>
    </source>
</reference>
<organism evidence="2 3">
    <name type="scientific">Actinomadura miaoliensis</name>
    <dbReference type="NCBI Taxonomy" id="430685"/>
    <lineage>
        <taxon>Bacteria</taxon>
        <taxon>Bacillati</taxon>
        <taxon>Actinomycetota</taxon>
        <taxon>Actinomycetes</taxon>
        <taxon>Streptosporangiales</taxon>
        <taxon>Thermomonosporaceae</taxon>
        <taxon>Actinomadura</taxon>
    </lineage>
</organism>